<dbReference type="Pfam" id="PF22688">
    <property type="entry name" value="Hda_lid"/>
    <property type="match status" value="1"/>
</dbReference>
<protein>
    <submittedName>
        <fullName evidence="3">DnaA regulatory inactivator Hda</fullName>
    </submittedName>
</protein>
<dbReference type="Pfam" id="PF00308">
    <property type="entry name" value="Bac_DnaA"/>
    <property type="match status" value="1"/>
</dbReference>
<dbReference type="RefSeq" id="WP_263543323.1">
    <property type="nucleotide sequence ID" value="NZ_JAOVZO020000003.1"/>
</dbReference>
<feature type="domain" description="Chromosomal replication initiator protein DnaA ATPAse" evidence="1">
    <location>
        <begin position="27"/>
        <end position="82"/>
    </location>
</feature>
<dbReference type="AlphaFoldDB" id="A0A9X3YI43"/>
<evidence type="ECO:0000313" key="4">
    <source>
        <dbReference type="Proteomes" id="UP001139971"/>
    </source>
</evidence>
<reference evidence="3" key="1">
    <citation type="submission" date="2023-02" db="EMBL/GenBank/DDBJ databases">
        <title>Tahibacter soli sp. nov. isolated from soil.</title>
        <authorList>
            <person name="Baek J.H."/>
            <person name="Lee J.K."/>
            <person name="Choi D.G."/>
            <person name="Jeon C.O."/>
        </authorList>
    </citation>
    <scope>NUCLEOTIDE SEQUENCE</scope>
    <source>
        <strain evidence="3">BL</strain>
    </source>
</reference>
<accession>A0A9X3YI43</accession>
<evidence type="ECO:0000259" key="2">
    <source>
        <dbReference type="Pfam" id="PF22688"/>
    </source>
</evidence>
<organism evidence="3 4">
    <name type="scientific">Tahibacter soli</name>
    <dbReference type="NCBI Taxonomy" id="2983605"/>
    <lineage>
        <taxon>Bacteria</taxon>
        <taxon>Pseudomonadati</taxon>
        <taxon>Pseudomonadota</taxon>
        <taxon>Gammaproteobacteria</taxon>
        <taxon>Lysobacterales</taxon>
        <taxon>Rhodanobacteraceae</taxon>
        <taxon>Tahibacter</taxon>
    </lineage>
</organism>
<name>A0A9X3YI43_9GAMM</name>
<evidence type="ECO:0000313" key="3">
    <source>
        <dbReference type="EMBL" id="MDC8012062.1"/>
    </source>
</evidence>
<dbReference type="PANTHER" id="PTHR30050">
    <property type="entry name" value="CHROMOSOMAL REPLICATION INITIATOR PROTEIN DNAA"/>
    <property type="match status" value="1"/>
</dbReference>
<dbReference type="InterPro" id="IPR055199">
    <property type="entry name" value="Hda_lid"/>
</dbReference>
<dbReference type="SUPFAM" id="SSF52540">
    <property type="entry name" value="P-loop containing nucleoside triphosphate hydrolases"/>
    <property type="match status" value="1"/>
</dbReference>
<keyword evidence="4" id="KW-1185">Reference proteome</keyword>
<feature type="domain" description="Hda lid" evidence="2">
    <location>
        <begin position="176"/>
        <end position="240"/>
    </location>
</feature>
<dbReference type="Gene3D" id="3.40.50.300">
    <property type="entry name" value="P-loop containing nucleotide triphosphate hydrolases"/>
    <property type="match status" value="1"/>
</dbReference>
<comment type="caution">
    <text evidence="3">The sequence shown here is derived from an EMBL/GenBank/DDBJ whole genome shotgun (WGS) entry which is preliminary data.</text>
</comment>
<gene>
    <name evidence="3" type="primary">hda</name>
    <name evidence="3" type="ORF">OD750_005830</name>
</gene>
<dbReference type="GO" id="GO:0032297">
    <property type="term" value="P:negative regulation of DNA-templated DNA replication initiation"/>
    <property type="evidence" value="ECO:0007669"/>
    <property type="project" value="InterPro"/>
</dbReference>
<dbReference type="InterPro" id="IPR017788">
    <property type="entry name" value="Hda"/>
</dbReference>
<dbReference type="NCBIfam" id="TIGR03420">
    <property type="entry name" value="DnaA_homol_Hda"/>
    <property type="match status" value="1"/>
</dbReference>
<proteinExistence type="predicted"/>
<dbReference type="GO" id="GO:0006270">
    <property type="term" value="P:DNA replication initiation"/>
    <property type="evidence" value="ECO:0007669"/>
    <property type="project" value="TreeGrafter"/>
</dbReference>
<dbReference type="PANTHER" id="PTHR30050:SF5">
    <property type="entry name" value="DNAA REGULATORY INACTIVATOR HDA"/>
    <property type="match status" value="1"/>
</dbReference>
<evidence type="ECO:0000259" key="1">
    <source>
        <dbReference type="Pfam" id="PF00308"/>
    </source>
</evidence>
<dbReference type="InterPro" id="IPR013317">
    <property type="entry name" value="DnaA_dom"/>
</dbReference>
<sequence length="242" mass="26456">MRRRPRKPGRSIDVQQLPLGWRWPAQQRFETFHVGANGIAVAAMTRAATEPDAPWLFLHGPEGSGRTHLLIAACQAASEAGSSAQYLPLAALPAPRADAIRGFGGSDLLVLDDVDAIAGEREAEHALFDLYNRCRAERSTLVFAATAPPAQIGITLPDLVSRLSSCTQLPLKTLDDAERRDVLRARAEARGIALDEAVLDFLFTRYARDLGSLGALLDRVDRESLAAQRRVTVPFLRQLLRS</sequence>
<dbReference type="Proteomes" id="UP001139971">
    <property type="component" value="Unassembled WGS sequence"/>
</dbReference>
<dbReference type="Gene3D" id="1.10.8.60">
    <property type="match status" value="1"/>
</dbReference>
<dbReference type="EMBL" id="JAOVZO020000003">
    <property type="protein sequence ID" value="MDC8012062.1"/>
    <property type="molecule type" value="Genomic_DNA"/>
</dbReference>
<dbReference type="InterPro" id="IPR027417">
    <property type="entry name" value="P-loop_NTPase"/>
</dbReference>